<evidence type="ECO:0000313" key="2">
    <source>
        <dbReference type="WBParaSite" id="PEQ_0000189001-mRNA-1"/>
    </source>
</evidence>
<reference evidence="2" key="1">
    <citation type="submission" date="2022-11" db="UniProtKB">
        <authorList>
            <consortium name="WormBaseParasite"/>
        </authorList>
    </citation>
    <scope>IDENTIFICATION</scope>
</reference>
<dbReference type="Proteomes" id="UP000887564">
    <property type="component" value="Unplaced"/>
</dbReference>
<proteinExistence type="predicted"/>
<name>A0A914RB00_PAREQ</name>
<keyword evidence="1" id="KW-1185">Reference proteome</keyword>
<organism evidence="1 2">
    <name type="scientific">Parascaris equorum</name>
    <name type="common">Equine roundworm</name>
    <dbReference type="NCBI Taxonomy" id="6256"/>
    <lineage>
        <taxon>Eukaryota</taxon>
        <taxon>Metazoa</taxon>
        <taxon>Ecdysozoa</taxon>
        <taxon>Nematoda</taxon>
        <taxon>Chromadorea</taxon>
        <taxon>Rhabditida</taxon>
        <taxon>Spirurina</taxon>
        <taxon>Ascaridomorpha</taxon>
        <taxon>Ascaridoidea</taxon>
        <taxon>Ascarididae</taxon>
        <taxon>Parascaris</taxon>
    </lineage>
</organism>
<sequence length="105" mass="11884">MIFERGIGYRRTVNGILGSALGYKLWFSSHNGAIPNRQGSSHKSFFSVVKHSTMPRSRATTDAPPMEMVSMDAQRMEVHDALNRYKVASKRFVAIRLISLKFSSY</sequence>
<accession>A0A914RB00</accession>
<dbReference type="AlphaFoldDB" id="A0A914RB00"/>
<dbReference type="WBParaSite" id="PEQ_0000189001-mRNA-1">
    <property type="protein sequence ID" value="PEQ_0000189001-mRNA-1"/>
    <property type="gene ID" value="PEQ_0000189001"/>
</dbReference>
<evidence type="ECO:0000313" key="1">
    <source>
        <dbReference type="Proteomes" id="UP000887564"/>
    </source>
</evidence>
<protein>
    <submittedName>
        <fullName evidence="2">Uncharacterized protein</fullName>
    </submittedName>
</protein>